<comment type="similarity">
    <text evidence="2">Belongs to the asaB hydroxylase/desaturase family.</text>
</comment>
<comment type="caution">
    <text evidence="3">The sequence shown here is derived from an EMBL/GenBank/DDBJ whole genome shotgun (WGS) entry which is preliminary data.</text>
</comment>
<keyword evidence="1" id="KW-0560">Oxidoreductase</keyword>
<proteinExistence type="inferred from homology"/>
<reference evidence="3 4" key="1">
    <citation type="submission" date="2016-07" db="EMBL/GenBank/DDBJ databases">
        <title>Pervasive Adenine N6-methylation of Active Genes in Fungi.</title>
        <authorList>
            <consortium name="DOE Joint Genome Institute"/>
            <person name="Mondo S.J."/>
            <person name="Dannebaum R.O."/>
            <person name="Kuo R.C."/>
            <person name="Labutti K."/>
            <person name="Haridas S."/>
            <person name="Kuo A."/>
            <person name="Salamov A."/>
            <person name="Ahrendt S.R."/>
            <person name="Lipzen A."/>
            <person name="Sullivan W."/>
            <person name="Andreopoulos W.B."/>
            <person name="Clum A."/>
            <person name="Lindquist E."/>
            <person name="Daum C."/>
            <person name="Ramamoorthy G.K."/>
            <person name="Gryganskyi A."/>
            <person name="Culley D."/>
            <person name="Magnuson J.K."/>
            <person name="James T.Y."/>
            <person name="O'Malley M.A."/>
            <person name="Stajich J.E."/>
            <person name="Spatafora J.W."/>
            <person name="Visel A."/>
            <person name="Grigoriev I.V."/>
        </authorList>
    </citation>
    <scope>NUCLEOTIDE SEQUENCE [LARGE SCALE GENOMIC DNA]</scope>
    <source>
        <strain evidence="3 4">CBS 115471</strain>
    </source>
</reference>
<dbReference type="NCBIfam" id="NF041278">
    <property type="entry name" value="CmcJ_NvfI_EfuI"/>
    <property type="match status" value="1"/>
</dbReference>
<organism evidence="3 4">
    <name type="scientific">Clohesyomyces aquaticus</name>
    <dbReference type="NCBI Taxonomy" id="1231657"/>
    <lineage>
        <taxon>Eukaryota</taxon>
        <taxon>Fungi</taxon>
        <taxon>Dikarya</taxon>
        <taxon>Ascomycota</taxon>
        <taxon>Pezizomycotina</taxon>
        <taxon>Dothideomycetes</taxon>
        <taxon>Pleosporomycetidae</taxon>
        <taxon>Pleosporales</taxon>
        <taxon>Lindgomycetaceae</taxon>
        <taxon>Clohesyomyces</taxon>
    </lineage>
</organism>
<dbReference type="STRING" id="1231657.A0A1Y1YUN7"/>
<dbReference type="GO" id="GO:0016491">
    <property type="term" value="F:oxidoreductase activity"/>
    <property type="evidence" value="ECO:0007669"/>
    <property type="project" value="UniProtKB-KW"/>
</dbReference>
<dbReference type="EMBL" id="MCFA01000166">
    <property type="protein sequence ID" value="ORY01748.1"/>
    <property type="molecule type" value="Genomic_DNA"/>
</dbReference>
<dbReference type="OrthoDB" id="412788at2759"/>
<accession>A0A1Y1YUN7</accession>
<name>A0A1Y1YUN7_9PLEO</name>
<dbReference type="AlphaFoldDB" id="A0A1Y1YUN7"/>
<sequence>MATSPKRSSRDVVADINYFPALGKPIEPSSWKRRFLGVSDEYTKAVTIRDVRGLEQNFELDKNGFQFVQLPNKERSTENDATIIREYYPEITELVKNMTSATTAHVFNHVLRQHSLPSEKGIPDARGRWQDIPSGHPHVDYCGISSLIEGTKKEISLPPEIRTRYDTCSRFAYLGVWRPLKPLVKDPLTVADATTVPDEDYQLRARVFKSGVKSGNYVMSHAKEEQQHDWYWMSDMQPNEVVVFKGYDTEQNLPGWRCPHTAFVLPGTEDLPPRESIEMRVVCFWD</sequence>
<evidence type="ECO:0000256" key="1">
    <source>
        <dbReference type="ARBA" id="ARBA00023002"/>
    </source>
</evidence>
<dbReference type="InterPro" id="IPR044053">
    <property type="entry name" value="AsaB-like"/>
</dbReference>
<dbReference type="PANTHER" id="PTHR34598:SF3">
    <property type="entry name" value="OXIDOREDUCTASE AN1597"/>
    <property type="match status" value="1"/>
</dbReference>
<evidence type="ECO:0000313" key="3">
    <source>
        <dbReference type="EMBL" id="ORY01748.1"/>
    </source>
</evidence>
<evidence type="ECO:0000256" key="2">
    <source>
        <dbReference type="ARBA" id="ARBA00023604"/>
    </source>
</evidence>
<keyword evidence="4" id="KW-1185">Reference proteome</keyword>
<protein>
    <recommendedName>
        <fullName evidence="5">GA4 desaturase family protein</fullName>
    </recommendedName>
</protein>
<evidence type="ECO:0000313" key="4">
    <source>
        <dbReference type="Proteomes" id="UP000193144"/>
    </source>
</evidence>
<gene>
    <name evidence="3" type="ORF">BCR34DRAFT_91109</name>
</gene>
<dbReference type="PANTHER" id="PTHR34598">
    <property type="entry name" value="BLL6449 PROTEIN"/>
    <property type="match status" value="1"/>
</dbReference>
<evidence type="ECO:0008006" key="5">
    <source>
        <dbReference type="Google" id="ProtNLM"/>
    </source>
</evidence>
<dbReference type="Proteomes" id="UP000193144">
    <property type="component" value="Unassembled WGS sequence"/>
</dbReference>